<feature type="domain" description="HTH marR-type" evidence="4">
    <location>
        <begin position="17"/>
        <end position="147"/>
    </location>
</feature>
<keyword evidence="1" id="KW-0805">Transcription regulation</keyword>
<dbReference type="InterPro" id="IPR000835">
    <property type="entry name" value="HTH_MarR-typ"/>
</dbReference>
<proteinExistence type="predicted"/>
<evidence type="ECO:0000256" key="3">
    <source>
        <dbReference type="ARBA" id="ARBA00023163"/>
    </source>
</evidence>
<dbReference type="InterPro" id="IPR036388">
    <property type="entry name" value="WH-like_DNA-bd_sf"/>
</dbReference>
<dbReference type="Pfam" id="PF12802">
    <property type="entry name" value="MarR_2"/>
    <property type="match status" value="1"/>
</dbReference>
<evidence type="ECO:0000313" key="6">
    <source>
        <dbReference type="Proteomes" id="UP001501771"/>
    </source>
</evidence>
<keyword evidence="3" id="KW-0804">Transcription</keyword>
<evidence type="ECO:0000256" key="1">
    <source>
        <dbReference type="ARBA" id="ARBA00023015"/>
    </source>
</evidence>
<protein>
    <submittedName>
        <fullName evidence="5">MarR family transcriptional regulator</fullName>
    </submittedName>
</protein>
<dbReference type="RefSeq" id="WP_344151630.1">
    <property type="nucleotide sequence ID" value="NZ_BAAAQR010000006.1"/>
</dbReference>
<dbReference type="InterPro" id="IPR023187">
    <property type="entry name" value="Tscrpt_reg_MarR-type_CS"/>
</dbReference>
<gene>
    <name evidence="5" type="ORF">GCM10009844_22420</name>
</gene>
<comment type="caution">
    <text evidence="5">The sequence shown here is derived from an EMBL/GenBank/DDBJ whole genome shotgun (WGS) entry which is preliminary data.</text>
</comment>
<evidence type="ECO:0000313" key="5">
    <source>
        <dbReference type="EMBL" id="GAA2146398.1"/>
    </source>
</evidence>
<dbReference type="PANTHER" id="PTHR33164">
    <property type="entry name" value="TRANSCRIPTIONAL REGULATOR, MARR FAMILY"/>
    <property type="match status" value="1"/>
</dbReference>
<organism evidence="5 6">
    <name type="scientific">Nocardioides koreensis</name>
    <dbReference type="NCBI Taxonomy" id="433651"/>
    <lineage>
        <taxon>Bacteria</taxon>
        <taxon>Bacillati</taxon>
        <taxon>Actinomycetota</taxon>
        <taxon>Actinomycetes</taxon>
        <taxon>Propionibacteriales</taxon>
        <taxon>Nocardioidaceae</taxon>
        <taxon>Nocardioides</taxon>
    </lineage>
</organism>
<dbReference type="PROSITE" id="PS50995">
    <property type="entry name" value="HTH_MARR_2"/>
    <property type="match status" value="1"/>
</dbReference>
<dbReference type="InterPro" id="IPR039422">
    <property type="entry name" value="MarR/SlyA-like"/>
</dbReference>
<keyword evidence="6" id="KW-1185">Reference proteome</keyword>
<keyword evidence="2" id="KW-0238">DNA-binding</keyword>
<dbReference type="SMART" id="SM00347">
    <property type="entry name" value="HTH_MARR"/>
    <property type="match status" value="1"/>
</dbReference>
<dbReference type="PANTHER" id="PTHR33164:SF57">
    <property type="entry name" value="MARR-FAMILY TRANSCRIPTIONAL REGULATOR"/>
    <property type="match status" value="1"/>
</dbReference>
<dbReference type="SUPFAM" id="SSF46785">
    <property type="entry name" value="Winged helix' DNA-binding domain"/>
    <property type="match status" value="1"/>
</dbReference>
<dbReference type="EMBL" id="BAAAQR010000006">
    <property type="protein sequence ID" value="GAA2146398.1"/>
    <property type="molecule type" value="Genomic_DNA"/>
</dbReference>
<sequence>MTASTRSRRADSLRLLESEVGVMIRRIRRVLWERARAVHPDLQPASYLMLAYLADHGALRGSGIAEALCIDKGAVSRQLHHLVELGLVDRTPDPADGRATLVSASADAVRRIKDVAEDRRRWLDERLGDWTDEELAGFANVLGRYNAALDGGA</sequence>
<reference evidence="6" key="1">
    <citation type="journal article" date="2019" name="Int. J. Syst. Evol. Microbiol.">
        <title>The Global Catalogue of Microorganisms (GCM) 10K type strain sequencing project: providing services to taxonomists for standard genome sequencing and annotation.</title>
        <authorList>
            <consortium name="The Broad Institute Genomics Platform"/>
            <consortium name="The Broad Institute Genome Sequencing Center for Infectious Disease"/>
            <person name="Wu L."/>
            <person name="Ma J."/>
        </authorList>
    </citation>
    <scope>NUCLEOTIDE SEQUENCE [LARGE SCALE GENOMIC DNA]</scope>
    <source>
        <strain evidence="6">JCM 16022</strain>
    </source>
</reference>
<dbReference type="Gene3D" id="1.10.10.10">
    <property type="entry name" value="Winged helix-like DNA-binding domain superfamily/Winged helix DNA-binding domain"/>
    <property type="match status" value="1"/>
</dbReference>
<evidence type="ECO:0000256" key="2">
    <source>
        <dbReference type="ARBA" id="ARBA00023125"/>
    </source>
</evidence>
<dbReference type="InterPro" id="IPR036390">
    <property type="entry name" value="WH_DNA-bd_sf"/>
</dbReference>
<accession>A0ABP5LJY6</accession>
<evidence type="ECO:0000259" key="4">
    <source>
        <dbReference type="PROSITE" id="PS50995"/>
    </source>
</evidence>
<dbReference type="Proteomes" id="UP001501771">
    <property type="component" value="Unassembled WGS sequence"/>
</dbReference>
<dbReference type="PROSITE" id="PS01117">
    <property type="entry name" value="HTH_MARR_1"/>
    <property type="match status" value="1"/>
</dbReference>
<name>A0ABP5LJY6_9ACTN</name>